<organism evidence="1 2">
    <name type="scientific">Nannocystis bainbridge</name>
    <dbReference type="NCBI Taxonomy" id="2995303"/>
    <lineage>
        <taxon>Bacteria</taxon>
        <taxon>Pseudomonadati</taxon>
        <taxon>Myxococcota</taxon>
        <taxon>Polyangia</taxon>
        <taxon>Nannocystales</taxon>
        <taxon>Nannocystaceae</taxon>
        <taxon>Nannocystis</taxon>
    </lineage>
</organism>
<dbReference type="RefSeq" id="WP_272085872.1">
    <property type="nucleotide sequence ID" value="NZ_JAQNDL010000001.1"/>
</dbReference>
<accession>A0ABT5DUQ8</accession>
<comment type="caution">
    <text evidence="1">The sequence shown here is derived from an EMBL/GenBank/DDBJ whole genome shotgun (WGS) entry which is preliminary data.</text>
</comment>
<gene>
    <name evidence="1" type="ORF">POL25_10810</name>
</gene>
<protein>
    <recommendedName>
        <fullName evidence="3">Outer membrane protein beta-barrel domain-containing protein</fullName>
    </recommendedName>
</protein>
<dbReference type="EMBL" id="JAQNDL010000001">
    <property type="protein sequence ID" value="MDC0717385.1"/>
    <property type="molecule type" value="Genomic_DNA"/>
</dbReference>
<evidence type="ECO:0000313" key="1">
    <source>
        <dbReference type="EMBL" id="MDC0717385.1"/>
    </source>
</evidence>
<dbReference type="Proteomes" id="UP001221686">
    <property type="component" value="Unassembled WGS sequence"/>
</dbReference>
<evidence type="ECO:0000313" key="2">
    <source>
        <dbReference type="Proteomes" id="UP001221686"/>
    </source>
</evidence>
<reference evidence="1 2" key="1">
    <citation type="submission" date="2022-11" db="EMBL/GenBank/DDBJ databases">
        <title>Minimal conservation of predation-associated metabolite biosynthetic gene clusters underscores biosynthetic potential of Myxococcota including descriptions for ten novel species: Archangium lansinium sp. nov., Myxococcus landrumus sp. nov., Nannocystis bai.</title>
        <authorList>
            <person name="Ahearne A."/>
            <person name="Stevens C."/>
            <person name="Dowd S."/>
        </authorList>
    </citation>
    <scope>NUCLEOTIDE SEQUENCE [LARGE SCALE GENOMIC DNA]</scope>
    <source>
        <strain evidence="1 2">BB15-2</strain>
    </source>
</reference>
<proteinExistence type="predicted"/>
<sequence length="191" mass="19743">MKLVVAVAIVGASLEVRAAEPTPAAPFRRRGGELGLFADSSIASQLTLVGVGLRGGYFLRESVEIGGELQATVLLASPTDPSQRPRAGDPTAAFRVAPMVRWIPLRTESFAAYLLAAVGPQVLGARGGVLGHAVAAPGATIHLGGRVWLDLAIRFSLSFPGGRCRAAFSAPAAPGFCELQFGPQIGLLAVF</sequence>
<keyword evidence="2" id="KW-1185">Reference proteome</keyword>
<name>A0ABT5DUQ8_9BACT</name>
<evidence type="ECO:0008006" key="3">
    <source>
        <dbReference type="Google" id="ProtNLM"/>
    </source>
</evidence>